<dbReference type="EMBL" id="MGDI01000041">
    <property type="protein sequence ID" value="OGL51515.1"/>
    <property type="molecule type" value="Genomic_DNA"/>
</dbReference>
<dbReference type="STRING" id="1817883.A3G31_03410"/>
<protein>
    <submittedName>
        <fullName evidence="1">Uncharacterized protein</fullName>
    </submittedName>
</protein>
<dbReference type="Proteomes" id="UP000178082">
    <property type="component" value="Unassembled WGS sequence"/>
</dbReference>
<gene>
    <name evidence="1" type="ORF">A3G31_03410</name>
</gene>
<organism evidence="1 2">
    <name type="scientific">Candidatus Schekmanbacteria bacterium RIFCSPLOWO2_12_FULL_38_15</name>
    <dbReference type="NCBI Taxonomy" id="1817883"/>
    <lineage>
        <taxon>Bacteria</taxon>
        <taxon>Candidatus Schekmaniibacteriota</taxon>
    </lineage>
</organism>
<accession>A0A1F7SCM2</accession>
<proteinExistence type="predicted"/>
<evidence type="ECO:0000313" key="2">
    <source>
        <dbReference type="Proteomes" id="UP000178082"/>
    </source>
</evidence>
<dbReference type="AlphaFoldDB" id="A0A1F7SCM2"/>
<evidence type="ECO:0000313" key="1">
    <source>
        <dbReference type="EMBL" id="OGL51515.1"/>
    </source>
</evidence>
<name>A0A1F7SCM2_9BACT</name>
<reference evidence="1 2" key="1">
    <citation type="journal article" date="2016" name="Nat. Commun.">
        <title>Thousands of microbial genomes shed light on interconnected biogeochemical processes in an aquifer system.</title>
        <authorList>
            <person name="Anantharaman K."/>
            <person name="Brown C.T."/>
            <person name="Hug L.A."/>
            <person name="Sharon I."/>
            <person name="Castelle C.J."/>
            <person name="Probst A.J."/>
            <person name="Thomas B.C."/>
            <person name="Singh A."/>
            <person name="Wilkins M.J."/>
            <person name="Karaoz U."/>
            <person name="Brodie E.L."/>
            <person name="Williams K.H."/>
            <person name="Hubbard S.S."/>
            <person name="Banfield J.F."/>
        </authorList>
    </citation>
    <scope>NUCLEOTIDE SEQUENCE [LARGE SCALE GENOMIC DNA]</scope>
</reference>
<comment type="caution">
    <text evidence="1">The sequence shown here is derived from an EMBL/GenBank/DDBJ whole genome shotgun (WGS) entry which is preliminary data.</text>
</comment>
<sequence>MLRSKNGILLAETDRQTDLKSLKYIISKNPRMFLRDGTARVFCFFAGTGLAPVQSDVAAEPCSAYKHGQPQGLSLRKIELRI</sequence>